<evidence type="ECO:0000313" key="3">
    <source>
        <dbReference type="EMBL" id="RKL68719.1"/>
    </source>
</evidence>
<organism evidence="3 4">
    <name type="scientific">Salipaludibacillus neizhouensis</name>
    <dbReference type="NCBI Taxonomy" id="885475"/>
    <lineage>
        <taxon>Bacteria</taxon>
        <taxon>Bacillati</taxon>
        <taxon>Bacillota</taxon>
        <taxon>Bacilli</taxon>
        <taxon>Bacillales</taxon>
        <taxon>Bacillaceae</taxon>
    </lineage>
</organism>
<dbReference type="AlphaFoldDB" id="A0A3A9K946"/>
<evidence type="ECO:0000313" key="4">
    <source>
        <dbReference type="Proteomes" id="UP000281498"/>
    </source>
</evidence>
<keyword evidence="4" id="KW-1185">Reference proteome</keyword>
<comment type="caution">
    <text evidence="3">The sequence shown here is derived from an EMBL/GenBank/DDBJ whole genome shotgun (WGS) entry which is preliminary data.</text>
</comment>
<keyword evidence="2" id="KW-1133">Transmembrane helix</keyword>
<name>A0A3A9K946_9BACI</name>
<feature type="compositionally biased region" description="Acidic residues" evidence="1">
    <location>
        <begin position="91"/>
        <end position="109"/>
    </location>
</feature>
<accession>A0A3A9K946</accession>
<dbReference type="Proteomes" id="UP000281498">
    <property type="component" value="Unassembled WGS sequence"/>
</dbReference>
<evidence type="ECO:0000256" key="2">
    <source>
        <dbReference type="SAM" id="Phobius"/>
    </source>
</evidence>
<sequence length="186" mass="20512">MASKENIRGAAAGLFFAGVILAGINYLQPTSSESEQNSKTRVNANDITTEEASSFLAEEGFSTIPTEEYELLTEQQDDLTEEITSLTSQLEELEQSQVNEEETTPDETSTEASDSEVIYNSVLSISSGMTTQEISEQLVSLNIIDDAEEFSNAIFDRQLEQRLQIGEFTLDSQMSINEIVEKITSS</sequence>
<protein>
    <recommendedName>
        <fullName evidence="5">Endolytic transglycosylase MltG</fullName>
    </recommendedName>
</protein>
<keyword evidence="2" id="KW-0812">Transmembrane</keyword>
<dbReference type="OrthoDB" id="2138957at2"/>
<feature type="transmembrane region" description="Helical" evidence="2">
    <location>
        <begin position="7"/>
        <end position="27"/>
    </location>
</feature>
<evidence type="ECO:0000256" key="1">
    <source>
        <dbReference type="SAM" id="MobiDB-lite"/>
    </source>
</evidence>
<gene>
    <name evidence="3" type="ORF">CR203_01330</name>
</gene>
<keyword evidence="2" id="KW-0472">Membrane</keyword>
<reference evidence="3 4" key="1">
    <citation type="submission" date="2017-10" db="EMBL/GenBank/DDBJ databases">
        <title>Bacillus sp. nov., a halophilic bacterium isolated from a Keqin Lake.</title>
        <authorList>
            <person name="Wang H."/>
        </authorList>
    </citation>
    <scope>NUCLEOTIDE SEQUENCE [LARGE SCALE GENOMIC DNA]</scope>
    <source>
        <strain evidence="3 4">KCTC 13187</strain>
    </source>
</reference>
<feature type="region of interest" description="Disordered" evidence="1">
    <location>
        <begin position="90"/>
        <end position="114"/>
    </location>
</feature>
<dbReference type="Gene3D" id="3.30.1490.480">
    <property type="entry name" value="Endolytic murein transglycosylase"/>
    <property type="match status" value="1"/>
</dbReference>
<dbReference type="EMBL" id="PDOE01000001">
    <property type="protein sequence ID" value="RKL68719.1"/>
    <property type="molecule type" value="Genomic_DNA"/>
</dbReference>
<evidence type="ECO:0008006" key="5">
    <source>
        <dbReference type="Google" id="ProtNLM"/>
    </source>
</evidence>
<proteinExistence type="predicted"/>
<dbReference type="RefSeq" id="WP_110936641.1">
    <property type="nucleotide sequence ID" value="NZ_KZ614146.1"/>
</dbReference>